<gene>
    <name evidence="2" type="ORF">IAB75_08825</name>
</gene>
<dbReference type="AlphaFoldDB" id="A0A940DSP8"/>
<sequence length="291" mass="33055">MRGQDDFYHICTNGMNRKLMFRCEEDFISGMNSIPVCSASAGIRIYAFCLMDNHVHFIAKGPEQACISFIRLYKRLRSSWAGSRYGEKTPFGDADISISCIDTAEYLLTAIAYVLRNPVAAGLPVMPWAYRWSSASLYFRGGQLSLPGSRRISEMSISEQRSVLKSRAGFPDTYIIEADGVIFPGCYTEYEAVEKMFASPKRMLYYLSKNDDISVALESGIVAKARYRDSEIANSLDWLCMEKFHCRKFSALPIERQYLMAKELRRRYGCPTSQISRVTGLDPDLLREMLG</sequence>
<dbReference type="GO" id="GO:0006313">
    <property type="term" value="P:DNA transposition"/>
    <property type="evidence" value="ECO:0007669"/>
    <property type="project" value="InterPro"/>
</dbReference>
<organism evidence="2 3">
    <name type="scientific">Candidatus Cryptobacteroides avicola</name>
    <dbReference type="NCBI Taxonomy" id="2840757"/>
    <lineage>
        <taxon>Bacteria</taxon>
        <taxon>Pseudomonadati</taxon>
        <taxon>Bacteroidota</taxon>
        <taxon>Bacteroidia</taxon>
        <taxon>Bacteroidales</taxon>
        <taxon>Candidatus Cryptobacteroides</taxon>
    </lineage>
</organism>
<reference evidence="2" key="2">
    <citation type="journal article" date="2021" name="PeerJ">
        <title>Extensive microbial diversity within the chicken gut microbiome revealed by metagenomics and culture.</title>
        <authorList>
            <person name="Gilroy R."/>
            <person name="Ravi A."/>
            <person name="Getino M."/>
            <person name="Pursley I."/>
            <person name="Horton D.L."/>
            <person name="Alikhan N.F."/>
            <person name="Baker D."/>
            <person name="Gharbi K."/>
            <person name="Hall N."/>
            <person name="Watson M."/>
            <person name="Adriaenssens E.M."/>
            <person name="Foster-Nyarko E."/>
            <person name="Jarju S."/>
            <person name="Secka A."/>
            <person name="Antonio M."/>
            <person name="Oren A."/>
            <person name="Chaudhuri R.R."/>
            <person name="La Ragione R."/>
            <person name="Hildebrand F."/>
            <person name="Pallen M.J."/>
        </authorList>
    </citation>
    <scope>NUCLEOTIDE SEQUENCE</scope>
    <source>
        <strain evidence="2">G3-8215</strain>
    </source>
</reference>
<comment type="caution">
    <text evidence="2">The sequence shown here is derived from an EMBL/GenBank/DDBJ whole genome shotgun (WGS) entry which is preliminary data.</text>
</comment>
<dbReference type="Proteomes" id="UP000725002">
    <property type="component" value="Unassembled WGS sequence"/>
</dbReference>
<reference evidence="2" key="1">
    <citation type="submission" date="2020-10" db="EMBL/GenBank/DDBJ databases">
        <authorList>
            <person name="Gilroy R."/>
        </authorList>
    </citation>
    <scope>NUCLEOTIDE SEQUENCE</scope>
    <source>
        <strain evidence="2">G3-8215</strain>
    </source>
</reference>
<name>A0A940DSP8_9BACT</name>
<feature type="domain" description="Transposase IS200-like" evidence="1">
    <location>
        <begin position="4"/>
        <end position="117"/>
    </location>
</feature>
<dbReference type="PANTHER" id="PTHR34322">
    <property type="entry name" value="TRANSPOSASE, Y1_TNP DOMAIN-CONTAINING"/>
    <property type="match status" value="1"/>
</dbReference>
<proteinExistence type="predicted"/>
<evidence type="ECO:0000313" key="2">
    <source>
        <dbReference type="EMBL" id="MBO8484198.1"/>
    </source>
</evidence>
<protein>
    <recommendedName>
        <fullName evidence="1">Transposase IS200-like domain-containing protein</fullName>
    </recommendedName>
</protein>
<dbReference type="InterPro" id="IPR036515">
    <property type="entry name" value="Transposase_17_sf"/>
</dbReference>
<dbReference type="EMBL" id="JADILV010000060">
    <property type="protein sequence ID" value="MBO8484198.1"/>
    <property type="molecule type" value="Genomic_DNA"/>
</dbReference>
<evidence type="ECO:0000313" key="3">
    <source>
        <dbReference type="Proteomes" id="UP000725002"/>
    </source>
</evidence>
<dbReference type="SUPFAM" id="SSF143422">
    <property type="entry name" value="Transposase IS200-like"/>
    <property type="match status" value="1"/>
</dbReference>
<dbReference type="PANTHER" id="PTHR34322:SF2">
    <property type="entry name" value="TRANSPOSASE IS200-LIKE DOMAIN-CONTAINING PROTEIN"/>
    <property type="match status" value="1"/>
</dbReference>
<dbReference type="InterPro" id="IPR002686">
    <property type="entry name" value="Transposase_17"/>
</dbReference>
<evidence type="ECO:0000259" key="1">
    <source>
        <dbReference type="SMART" id="SM01321"/>
    </source>
</evidence>
<dbReference type="SMART" id="SM01321">
    <property type="entry name" value="Y1_Tnp"/>
    <property type="match status" value="1"/>
</dbReference>
<dbReference type="Gene3D" id="3.30.70.1290">
    <property type="entry name" value="Transposase IS200-like"/>
    <property type="match status" value="1"/>
</dbReference>
<dbReference type="GO" id="GO:0003677">
    <property type="term" value="F:DNA binding"/>
    <property type="evidence" value="ECO:0007669"/>
    <property type="project" value="InterPro"/>
</dbReference>
<dbReference type="GO" id="GO:0004803">
    <property type="term" value="F:transposase activity"/>
    <property type="evidence" value="ECO:0007669"/>
    <property type="project" value="InterPro"/>
</dbReference>
<accession>A0A940DSP8</accession>